<gene>
    <name evidence="2" type="ordered locus">Lxx04860</name>
</gene>
<dbReference type="EMBL" id="AE016822">
    <property type="protein sequence ID" value="AAT88471.1"/>
    <property type="molecule type" value="Genomic_DNA"/>
</dbReference>
<dbReference type="AlphaFoldDB" id="Q6AGM4"/>
<reference evidence="2 3" key="1">
    <citation type="journal article" date="2004" name="Mol. Plant Microbe Interact.">
        <title>The genome sequence of the Gram-positive sugarcane pathogen Leifsonia xyli subsp. xyli.</title>
        <authorList>
            <person name="Monteiro-Vitorello C.B."/>
            <person name="Camargo L.E.A."/>
            <person name="Van Sluys M.A."/>
            <person name="Kitajima J.P."/>
            <person name="Truffi D."/>
            <person name="do Amaral A.M."/>
            <person name="Harakava R."/>
            <person name="de Oliveira J.C.F."/>
            <person name="Wood D."/>
            <person name="de Oliveira M.C."/>
            <person name="Miyaki C.Y."/>
            <person name="Takita M.A."/>
            <person name="da Silva A.C.R."/>
            <person name="Furlan L.R."/>
            <person name="Carraro D.M."/>
            <person name="Camarotte G."/>
            <person name="Almeida N.F. Jr."/>
            <person name="Carrer H."/>
            <person name="Coutinho L.L."/>
            <person name="El-Dorry H.A."/>
            <person name="Ferro M.I.T."/>
            <person name="Gagliardi P.R."/>
            <person name="Giglioti E."/>
            <person name="Goldman M.H.S."/>
            <person name="Goldman G.H."/>
            <person name="Kimura E.T."/>
            <person name="Ferro E.S."/>
            <person name="Kuramae E.E."/>
            <person name="Lemos E.G.M."/>
            <person name="Lemos M.V.F."/>
            <person name="Mauro S.M.Z."/>
            <person name="Machado M.A."/>
            <person name="Marino C.L."/>
            <person name="Menck C.F."/>
            <person name="Nunes L.R."/>
            <person name="Oliveira R.C."/>
            <person name="Pereira G.G."/>
            <person name="Siqueira W."/>
            <person name="de Souza A.A."/>
            <person name="Tsai S.M."/>
            <person name="Zanca A.S."/>
            <person name="Simpson A.J.G."/>
            <person name="Brumbley S.M."/>
            <person name="Setubal J.C."/>
        </authorList>
    </citation>
    <scope>NUCLEOTIDE SEQUENCE [LARGE SCALE GENOMIC DNA]</scope>
    <source>
        <strain evidence="2 3">CTCB07</strain>
    </source>
</reference>
<organism evidence="2 3">
    <name type="scientific">Leifsonia xyli subsp. xyli (strain CTCB07)</name>
    <dbReference type="NCBI Taxonomy" id="281090"/>
    <lineage>
        <taxon>Bacteria</taxon>
        <taxon>Bacillati</taxon>
        <taxon>Actinomycetota</taxon>
        <taxon>Actinomycetes</taxon>
        <taxon>Micrococcales</taxon>
        <taxon>Microbacteriaceae</taxon>
        <taxon>Leifsonia</taxon>
    </lineage>
</organism>
<feature type="transmembrane region" description="Helical" evidence="1">
    <location>
        <begin position="49"/>
        <end position="70"/>
    </location>
</feature>
<evidence type="ECO:0000256" key="1">
    <source>
        <dbReference type="SAM" id="Phobius"/>
    </source>
</evidence>
<accession>Q6AGM4</accession>
<protein>
    <submittedName>
        <fullName evidence="2">Uncharacterized protein</fullName>
    </submittedName>
</protein>
<evidence type="ECO:0000313" key="2">
    <source>
        <dbReference type="EMBL" id="AAT88471.1"/>
    </source>
</evidence>
<dbReference type="HOGENOM" id="CLU_1924945_0_0_11"/>
<dbReference type="KEGG" id="lxx:Lxx04860"/>
<dbReference type="RefSeq" id="WP_011185472.1">
    <property type="nucleotide sequence ID" value="NC_006087.1"/>
</dbReference>
<dbReference type="STRING" id="281090.Lxx04860"/>
<keyword evidence="1" id="KW-0812">Transmembrane</keyword>
<dbReference type="eggNOG" id="COG1316">
    <property type="taxonomic scope" value="Bacteria"/>
</dbReference>
<keyword evidence="3" id="KW-1185">Reference proteome</keyword>
<proteinExistence type="predicted"/>
<dbReference type="Proteomes" id="UP000001306">
    <property type="component" value="Chromosome"/>
</dbReference>
<evidence type="ECO:0000313" key="3">
    <source>
        <dbReference type="Proteomes" id="UP000001306"/>
    </source>
</evidence>
<sequence>MILATTPLRNPDAASAGEMTKRGWWLVALNILLPGSAQLVAGDRRLGRVGLIATAALWFLALAALLILLVSPSTVYTLATQSGSLTFAQIVLIVYALLWVVLTLDTLRLVRLVKARPEARAGSPLSRPSSW</sequence>
<keyword evidence="1" id="KW-0472">Membrane</keyword>
<feature type="transmembrane region" description="Helical" evidence="1">
    <location>
        <begin position="90"/>
        <end position="110"/>
    </location>
</feature>
<keyword evidence="1" id="KW-1133">Transmembrane helix</keyword>
<name>Q6AGM4_LEIXX</name>